<reference evidence="3" key="1">
    <citation type="submission" date="2016-04" db="EMBL/GenBank/DDBJ databases">
        <authorList>
            <person name="Evans L.H."/>
            <person name="Alamgir A."/>
            <person name="Owens N."/>
            <person name="Weber N.D."/>
            <person name="Virtaneva K."/>
            <person name="Barbian K."/>
            <person name="Babar A."/>
            <person name="Rosenke K."/>
        </authorList>
    </citation>
    <scope>NUCLEOTIDE SEQUENCE</scope>
    <source>
        <strain evidence="3">86</strain>
    </source>
</reference>
<name>A0A212JU74_9PROT</name>
<keyword evidence="3" id="KW-0808">Transferase</keyword>
<accession>A0A212JU74</accession>
<dbReference type="GO" id="GO:0032259">
    <property type="term" value="P:methylation"/>
    <property type="evidence" value="ECO:0007669"/>
    <property type="project" value="UniProtKB-KW"/>
</dbReference>
<dbReference type="SUPFAM" id="SSF53335">
    <property type="entry name" value="S-adenosyl-L-methionine-dependent methyltransferases"/>
    <property type="match status" value="1"/>
</dbReference>
<feature type="region of interest" description="Disordered" evidence="1">
    <location>
        <begin position="242"/>
        <end position="267"/>
    </location>
</feature>
<evidence type="ECO:0000256" key="1">
    <source>
        <dbReference type="SAM" id="MobiDB-lite"/>
    </source>
</evidence>
<feature type="domain" description="Methyltransferase type 11" evidence="2">
    <location>
        <begin position="77"/>
        <end position="130"/>
    </location>
</feature>
<dbReference type="InterPro" id="IPR029063">
    <property type="entry name" value="SAM-dependent_MTases_sf"/>
</dbReference>
<dbReference type="CDD" id="cd02440">
    <property type="entry name" value="AdoMet_MTases"/>
    <property type="match status" value="1"/>
</dbReference>
<dbReference type="Pfam" id="PF08241">
    <property type="entry name" value="Methyltransf_11"/>
    <property type="match status" value="1"/>
</dbReference>
<dbReference type="AlphaFoldDB" id="A0A212JU74"/>
<sequence length="267" mass="29532">MFPHVRDFRDFYERTEGRLIRRVLSRRLREAVGDAGGKRILAIGFGTPFLRPFVKSAVTTVAVMSGRTGAVIWPRRAPCRVVIADETEMPFPDRSFDRVILVHGLEWSPNPQALMRDVWRVLADDGRLVVIAPNRRSVWSALDRTPFGHGRPYSRGQLNALLRETLFTPVWSGAALAVPPGATKGSVTFARIFERVAARWFPGIAALIMATAVKQIYGVTPIAKALPVKSFAEVVSGSSRGAHPRAVTVREGTPRRPRADSPSGCRR</sequence>
<dbReference type="Gene3D" id="3.40.50.150">
    <property type="entry name" value="Vaccinia Virus protein VP39"/>
    <property type="match status" value="1"/>
</dbReference>
<evidence type="ECO:0000259" key="2">
    <source>
        <dbReference type="Pfam" id="PF08241"/>
    </source>
</evidence>
<gene>
    <name evidence="3" type="ORF">KL86APRO_11669</name>
</gene>
<protein>
    <submittedName>
        <fullName evidence="3">SAM-dependent methyltransferase</fullName>
    </submittedName>
</protein>
<organism evidence="3">
    <name type="scientific">uncultured Alphaproteobacteria bacterium</name>
    <dbReference type="NCBI Taxonomy" id="91750"/>
    <lineage>
        <taxon>Bacteria</taxon>
        <taxon>Pseudomonadati</taxon>
        <taxon>Pseudomonadota</taxon>
        <taxon>Alphaproteobacteria</taxon>
        <taxon>environmental samples</taxon>
    </lineage>
</organism>
<dbReference type="GO" id="GO:0008757">
    <property type="term" value="F:S-adenosylmethionine-dependent methyltransferase activity"/>
    <property type="evidence" value="ECO:0007669"/>
    <property type="project" value="InterPro"/>
</dbReference>
<dbReference type="EMBL" id="FLUO01000001">
    <property type="protein sequence ID" value="SBW03001.1"/>
    <property type="molecule type" value="Genomic_DNA"/>
</dbReference>
<dbReference type="InterPro" id="IPR013216">
    <property type="entry name" value="Methyltransf_11"/>
</dbReference>
<evidence type="ECO:0000313" key="3">
    <source>
        <dbReference type="EMBL" id="SBW03001.1"/>
    </source>
</evidence>
<keyword evidence="3" id="KW-0489">Methyltransferase</keyword>
<proteinExistence type="predicted"/>